<feature type="compositionally biased region" description="Basic and acidic residues" evidence="1">
    <location>
        <begin position="32"/>
        <end position="51"/>
    </location>
</feature>
<feature type="compositionally biased region" description="Low complexity" evidence="1">
    <location>
        <begin position="16"/>
        <end position="31"/>
    </location>
</feature>
<dbReference type="OrthoDB" id="10460583at2759"/>
<dbReference type="EMBL" id="KI913209">
    <property type="protein sequence ID" value="ETV66598.1"/>
    <property type="molecule type" value="Genomic_DNA"/>
</dbReference>
<dbReference type="AlphaFoldDB" id="W4FIQ4"/>
<dbReference type="GeneID" id="20819023"/>
<feature type="compositionally biased region" description="Basic and acidic residues" evidence="1">
    <location>
        <begin position="78"/>
        <end position="90"/>
    </location>
</feature>
<evidence type="ECO:0000313" key="2">
    <source>
        <dbReference type="EMBL" id="ETV66598.1"/>
    </source>
</evidence>
<dbReference type="VEuPathDB" id="FungiDB:H257_17027"/>
<organism evidence="2">
    <name type="scientific">Aphanomyces astaci</name>
    <name type="common">Crayfish plague agent</name>
    <dbReference type="NCBI Taxonomy" id="112090"/>
    <lineage>
        <taxon>Eukaryota</taxon>
        <taxon>Sar</taxon>
        <taxon>Stramenopiles</taxon>
        <taxon>Oomycota</taxon>
        <taxon>Saprolegniomycetes</taxon>
        <taxon>Saprolegniales</taxon>
        <taxon>Verrucalvaceae</taxon>
        <taxon>Aphanomyces</taxon>
    </lineage>
</organism>
<reference evidence="2" key="1">
    <citation type="submission" date="2013-12" db="EMBL/GenBank/DDBJ databases">
        <title>The Genome Sequence of Aphanomyces astaci APO3.</title>
        <authorList>
            <consortium name="The Broad Institute Genomics Platform"/>
            <person name="Russ C."/>
            <person name="Tyler B."/>
            <person name="van West P."/>
            <person name="Dieguez-Uribeondo J."/>
            <person name="Young S.K."/>
            <person name="Zeng Q."/>
            <person name="Gargeya S."/>
            <person name="Fitzgerald M."/>
            <person name="Abouelleil A."/>
            <person name="Alvarado L."/>
            <person name="Chapman S.B."/>
            <person name="Gainer-Dewar J."/>
            <person name="Goldberg J."/>
            <person name="Griggs A."/>
            <person name="Gujja S."/>
            <person name="Hansen M."/>
            <person name="Howarth C."/>
            <person name="Imamovic A."/>
            <person name="Ireland A."/>
            <person name="Larimer J."/>
            <person name="McCowan C."/>
            <person name="Murphy C."/>
            <person name="Pearson M."/>
            <person name="Poon T.W."/>
            <person name="Priest M."/>
            <person name="Roberts A."/>
            <person name="Saif S."/>
            <person name="Shea T."/>
            <person name="Sykes S."/>
            <person name="Wortman J."/>
            <person name="Nusbaum C."/>
            <person name="Birren B."/>
        </authorList>
    </citation>
    <scope>NUCLEOTIDE SEQUENCE [LARGE SCALE GENOMIC DNA]</scope>
    <source>
        <strain evidence="2">APO3</strain>
    </source>
</reference>
<evidence type="ECO:0000256" key="1">
    <source>
        <dbReference type="SAM" id="MobiDB-lite"/>
    </source>
</evidence>
<accession>W4FIQ4</accession>
<proteinExistence type="predicted"/>
<protein>
    <submittedName>
        <fullName evidence="2">Uncharacterized protein</fullName>
    </submittedName>
</protein>
<sequence length="133" mass="14927">MDRNSSNPVTPPPTMPSDVSVSSTDTSLSESTDAKAPHPSQESHEQVEKKYHALLSTMEQKRTHHGRGLVDASPNDYAPKHFHDFPPRNVQKHEKLEKHVRTGLPTPDVVQDRHIVQPLQDKPNPCSAKLTRM</sequence>
<feature type="region of interest" description="Disordered" evidence="1">
    <location>
        <begin position="1"/>
        <end position="90"/>
    </location>
</feature>
<name>W4FIQ4_APHAT</name>
<gene>
    <name evidence="2" type="ORF">H257_17027</name>
</gene>
<dbReference type="RefSeq" id="XP_009843969.1">
    <property type="nucleotide sequence ID" value="XM_009845667.1"/>
</dbReference>